<keyword evidence="2" id="KW-0677">Repeat</keyword>
<sequence length="353" mass="37333">MSTTNYLVSGTSAASLQNRDDVGHASEVWCLNWSKSGLVASGSCDGTLKTWNPSDPNVPLRTFAPNPSTEQSRSLGIVSVDLEHSPTSPSFLVTSAVHSVLRRYNVKTGDLQASKSIPSAGAWQVSLHPDITLDQMVTAGTGCKVRILDSKSDTFGTELAATTCRGKFAMCVSYSPDGRLIATASDTGQVDLLDVQTMRIVQSFPAHATAIRSLAFSPDSSLLVTGSDDHRMSIIDLRASQSGDNARKSRQSVVSSLAGHAGWVTSVSIKSDARLLASGSVDGTIKIWDLHMPGSALTTIQDQKRDVWALAWRPDPPQPDAQVQGISGSRLGGGNFVSGGADGALRWYRSAGS</sequence>
<comment type="caution">
    <text evidence="4">The sequence shown here is derived from an EMBL/GenBank/DDBJ whole genome shotgun (WGS) entry which is preliminary data.</text>
</comment>
<feature type="repeat" description="WD" evidence="3">
    <location>
        <begin position="204"/>
        <end position="245"/>
    </location>
</feature>
<dbReference type="InterPro" id="IPR036322">
    <property type="entry name" value="WD40_repeat_dom_sf"/>
</dbReference>
<dbReference type="InParanoid" id="G7E400"/>
<proteinExistence type="predicted"/>
<dbReference type="eggNOG" id="KOG4155">
    <property type="taxonomic scope" value="Eukaryota"/>
</dbReference>
<reference evidence="4 5" key="1">
    <citation type="journal article" date="2011" name="J. Gen. Appl. Microbiol.">
        <title>Draft genome sequencing of the enigmatic basidiomycete Mixia osmundae.</title>
        <authorList>
            <person name="Nishida H."/>
            <person name="Nagatsuka Y."/>
            <person name="Sugiyama J."/>
        </authorList>
    </citation>
    <scope>NUCLEOTIDE SEQUENCE [LARGE SCALE GENOMIC DNA]</scope>
    <source>
        <strain evidence="5">CBS 9802 / IAM 14324 / JCM 22182 / KY 12970</strain>
    </source>
</reference>
<name>G7E400_MIXOS</name>
<dbReference type="SUPFAM" id="SSF50978">
    <property type="entry name" value="WD40 repeat-like"/>
    <property type="match status" value="1"/>
</dbReference>
<dbReference type="PROSITE" id="PS50294">
    <property type="entry name" value="WD_REPEATS_REGION"/>
    <property type="match status" value="3"/>
</dbReference>
<feature type="repeat" description="WD" evidence="3">
    <location>
        <begin position="257"/>
        <end position="290"/>
    </location>
</feature>
<dbReference type="InterPro" id="IPR051510">
    <property type="entry name" value="SKI8"/>
</dbReference>
<dbReference type="InterPro" id="IPR020472">
    <property type="entry name" value="WD40_PAC1"/>
</dbReference>
<gene>
    <name evidence="4" type="primary">Mo04238</name>
    <name evidence="4" type="ORF">E5Q_04238</name>
</gene>
<dbReference type="STRING" id="764103.G7E400"/>
<dbReference type="Pfam" id="PF00400">
    <property type="entry name" value="WD40"/>
    <property type="match status" value="4"/>
</dbReference>
<evidence type="ECO:0000313" key="5">
    <source>
        <dbReference type="Proteomes" id="UP000009131"/>
    </source>
</evidence>
<reference evidence="4 5" key="2">
    <citation type="journal article" date="2012" name="Open Biol.">
        <title>Characteristics of nucleosomes and linker DNA regions on the genome of the basidiomycete Mixia osmundae revealed by mono- and dinucleosome mapping.</title>
        <authorList>
            <person name="Nishida H."/>
            <person name="Kondo S."/>
            <person name="Matsumoto T."/>
            <person name="Suzuki Y."/>
            <person name="Yoshikawa H."/>
            <person name="Taylor T.D."/>
            <person name="Sugiyama J."/>
        </authorList>
    </citation>
    <scope>NUCLEOTIDE SEQUENCE [LARGE SCALE GENOMIC DNA]</scope>
    <source>
        <strain evidence="5">CBS 9802 / IAM 14324 / JCM 22182 / KY 12970</strain>
    </source>
</reference>
<dbReference type="InterPro" id="IPR015943">
    <property type="entry name" value="WD40/YVTN_repeat-like_dom_sf"/>
</dbReference>
<dbReference type="SMART" id="SM00320">
    <property type="entry name" value="WD40"/>
    <property type="match status" value="6"/>
</dbReference>
<dbReference type="PROSITE" id="PS50082">
    <property type="entry name" value="WD_REPEATS_2"/>
    <property type="match status" value="3"/>
</dbReference>
<evidence type="ECO:0000256" key="3">
    <source>
        <dbReference type="PROSITE-ProRule" id="PRU00221"/>
    </source>
</evidence>
<protein>
    <submittedName>
        <fullName evidence="4">Uncharacterized protein</fullName>
    </submittedName>
</protein>
<dbReference type="FunCoup" id="G7E400">
    <property type="interactions" value="175"/>
</dbReference>
<feature type="repeat" description="WD" evidence="3">
    <location>
        <begin position="21"/>
        <end position="52"/>
    </location>
</feature>
<dbReference type="Gene3D" id="2.130.10.10">
    <property type="entry name" value="YVTN repeat-like/Quinoprotein amine dehydrogenase"/>
    <property type="match status" value="2"/>
</dbReference>
<evidence type="ECO:0000256" key="2">
    <source>
        <dbReference type="ARBA" id="ARBA00022737"/>
    </source>
</evidence>
<dbReference type="InterPro" id="IPR019775">
    <property type="entry name" value="WD40_repeat_CS"/>
</dbReference>
<organism evidence="4 5">
    <name type="scientific">Mixia osmundae (strain CBS 9802 / IAM 14324 / JCM 22182 / KY 12970)</name>
    <dbReference type="NCBI Taxonomy" id="764103"/>
    <lineage>
        <taxon>Eukaryota</taxon>
        <taxon>Fungi</taxon>
        <taxon>Dikarya</taxon>
        <taxon>Basidiomycota</taxon>
        <taxon>Pucciniomycotina</taxon>
        <taxon>Mixiomycetes</taxon>
        <taxon>Mixiales</taxon>
        <taxon>Mixiaceae</taxon>
        <taxon>Mixia</taxon>
    </lineage>
</organism>
<keyword evidence="5" id="KW-1185">Reference proteome</keyword>
<dbReference type="GO" id="GO:0032991">
    <property type="term" value="C:protein-containing complex"/>
    <property type="evidence" value="ECO:0007669"/>
    <property type="project" value="UniProtKB-ARBA"/>
</dbReference>
<dbReference type="GO" id="GO:0005634">
    <property type="term" value="C:nucleus"/>
    <property type="evidence" value="ECO:0007669"/>
    <property type="project" value="TreeGrafter"/>
</dbReference>
<dbReference type="AlphaFoldDB" id="G7E400"/>
<evidence type="ECO:0000256" key="1">
    <source>
        <dbReference type="ARBA" id="ARBA00022574"/>
    </source>
</evidence>
<dbReference type="RefSeq" id="XP_014570649.1">
    <property type="nucleotide sequence ID" value="XM_014715163.1"/>
</dbReference>
<dbReference type="PROSITE" id="PS00678">
    <property type="entry name" value="WD_REPEATS_1"/>
    <property type="match status" value="1"/>
</dbReference>
<dbReference type="OrthoDB" id="538223at2759"/>
<dbReference type="PANTHER" id="PTHR44090">
    <property type="entry name" value="WD REPEAT-CONTAINING PROTEIN 61"/>
    <property type="match status" value="1"/>
</dbReference>
<dbReference type="PRINTS" id="PR00320">
    <property type="entry name" value="GPROTEINBRPT"/>
</dbReference>
<dbReference type="InterPro" id="IPR001680">
    <property type="entry name" value="WD40_rpt"/>
</dbReference>
<evidence type="ECO:0000313" key="4">
    <source>
        <dbReference type="EMBL" id="GAA97560.1"/>
    </source>
</evidence>
<keyword evidence="1 3" id="KW-0853">WD repeat</keyword>
<dbReference type="HOGENOM" id="CLU_000288_57_11_1"/>
<dbReference type="PANTHER" id="PTHR44090:SF1">
    <property type="entry name" value="SUPERKILLER COMPLEX PROTEIN 8"/>
    <property type="match status" value="1"/>
</dbReference>
<accession>G7E400</accession>
<dbReference type="OMA" id="LDSSMCL"/>
<dbReference type="Proteomes" id="UP000009131">
    <property type="component" value="Unassembled WGS sequence"/>
</dbReference>
<dbReference type="EMBL" id="BABT02000126">
    <property type="protein sequence ID" value="GAA97560.1"/>
    <property type="molecule type" value="Genomic_DNA"/>
</dbReference>